<dbReference type="Pfam" id="PF12776">
    <property type="entry name" value="Myb_DNA-bind_3"/>
    <property type="match status" value="1"/>
</dbReference>
<evidence type="ECO:0000313" key="4">
    <source>
        <dbReference type="Proteomes" id="UP000631114"/>
    </source>
</evidence>
<accession>A0A835I1Z0</accession>
<evidence type="ECO:0008006" key="5">
    <source>
        <dbReference type="Google" id="ProtNLM"/>
    </source>
</evidence>
<dbReference type="OrthoDB" id="1396283at2759"/>
<dbReference type="Pfam" id="PF26138">
    <property type="entry name" value="DUF8040"/>
    <property type="match status" value="1"/>
</dbReference>
<dbReference type="PANTHER" id="PTHR46929:SF33">
    <property type="entry name" value="L10-INTERACTING MYB DOMAIN-CONTAINING PROTEIN-LIKE ISOFORM X1"/>
    <property type="match status" value="1"/>
</dbReference>
<feature type="domain" description="Myb/SANT-like" evidence="1">
    <location>
        <begin position="18"/>
        <end position="112"/>
    </location>
</feature>
<gene>
    <name evidence="3" type="ORF">IFM89_012504</name>
</gene>
<dbReference type="InterPro" id="IPR024752">
    <property type="entry name" value="Myb/SANT-like_dom"/>
</dbReference>
<feature type="domain" description="DUF8040" evidence="2">
    <location>
        <begin position="235"/>
        <end position="287"/>
    </location>
</feature>
<evidence type="ECO:0000313" key="3">
    <source>
        <dbReference type="EMBL" id="KAF9609064.1"/>
    </source>
</evidence>
<dbReference type="Proteomes" id="UP000631114">
    <property type="component" value="Unassembled WGS sequence"/>
</dbReference>
<dbReference type="AlphaFoldDB" id="A0A835I1Z0"/>
<name>A0A835I1Z0_9MAGN</name>
<dbReference type="PANTHER" id="PTHR46929">
    <property type="entry name" value="EXPRESSED PROTEIN"/>
    <property type="match status" value="1"/>
</dbReference>
<proteinExistence type="predicted"/>
<evidence type="ECO:0000259" key="2">
    <source>
        <dbReference type="Pfam" id="PF26138"/>
    </source>
</evidence>
<comment type="caution">
    <text evidence="3">The sequence shown here is derived from an EMBL/GenBank/DDBJ whole genome shotgun (WGS) entry which is preliminary data.</text>
</comment>
<sequence>MEKETQNVKGQSSKRTVWTPPMDKNFMKLMVAQVHDGQYLDGQFSKHAWKHIVQQFKAKFGPNYDLEILNNHYRALKKNHSAIRTLIDQSGFGWDNNREMVYADDDQVWDDYVKAHPDFRIWRTKSITGYEDLCIIFGDGGASGKHSRAPSEKVMNHEKHILKDAGNLNGEGSQSPLVGSDDLGNNTLKPINLDRGYTMSDDFDEEDMIMQAACVTTMLTTGYYQYYVSKIPCCTSALSGAEWVEEVLTGHGARCQENFRMEKHVFLRLCDILQTKGQLTHSDTVQLKYLRVKNDVHLAQFGPSQCELKICAPNLVSVECTGYMYQDYSLKNLSSLVTACFDTWMYGLYDIKNRREVLSRYGYVLLVADNHTYVFNRLALLVMSTVMEIEYQAMSMGVVGRLVTNVTWGMGITVLENGNWENNGICGTTTAGHHKVLGLRN</sequence>
<dbReference type="EMBL" id="JADFTS010000004">
    <property type="protein sequence ID" value="KAF9609064.1"/>
    <property type="molecule type" value="Genomic_DNA"/>
</dbReference>
<organism evidence="3 4">
    <name type="scientific">Coptis chinensis</name>
    <dbReference type="NCBI Taxonomy" id="261450"/>
    <lineage>
        <taxon>Eukaryota</taxon>
        <taxon>Viridiplantae</taxon>
        <taxon>Streptophyta</taxon>
        <taxon>Embryophyta</taxon>
        <taxon>Tracheophyta</taxon>
        <taxon>Spermatophyta</taxon>
        <taxon>Magnoliopsida</taxon>
        <taxon>Ranunculales</taxon>
        <taxon>Ranunculaceae</taxon>
        <taxon>Coptidoideae</taxon>
        <taxon>Coptis</taxon>
    </lineage>
</organism>
<evidence type="ECO:0000259" key="1">
    <source>
        <dbReference type="Pfam" id="PF12776"/>
    </source>
</evidence>
<protein>
    <recommendedName>
        <fullName evidence="5">Myb/SANT-like domain-containing protein</fullName>
    </recommendedName>
</protein>
<keyword evidence="4" id="KW-1185">Reference proteome</keyword>
<dbReference type="InterPro" id="IPR058353">
    <property type="entry name" value="DUF8040"/>
</dbReference>
<reference evidence="3 4" key="1">
    <citation type="submission" date="2020-10" db="EMBL/GenBank/DDBJ databases">
        <title>The Coptis chinensis genome and diversification of protoberbering-type alkaloids.</title>
        <authorList>
            <person name="Wang B."/>
            <person name="Shu S."/>
            <person name="Song C."/>
            <person name="Liu Y."/>
        </authorList>
    </citation>
    <scope>NUCLEOTIDE SEQUENCE [LARGE SCALE GENOMIC DNA]</scope>
    <source>
        <strain evidence="3">HL-2020</strain>
        <tissue evidence="3">Leaf</tissue>
    </source>
</reference>